<dbReference type="NCBIfam" id="TIGR00229">
    <property type="entry name" value="sensory_box"/>
    <property type="match status" value="1"/>
</dbReference>
<evidence type="ECO:0000313" key="13">
    <source>
        <dbReference type="Proteomes" id="UP000002382"/>
    </source>
</evidence>
<feature type="domain" description="PAS" evidence="11">
    <location>
        <begin position="545"/>
        <end position="589"/>
    </location>
</feature>
<evidence type="ECO:0000256" key="2">
    <source>
        <dbReference type="ARBA" id="ARBA00012438"/>
    </source>
</evidence>
<keyword evidence="13" id="KW-1185">Reference proteome</keyword>
<evidence type="ECO:0000256" key="1">
    <source>
        <dbReference type="ARBA" id="ARBA00000085"/>
    </source>
</evidence>
<dbReference type="Gene3D" id="3.30.450.40">
    <property type="match status" value="2"/>
</dbReference>
<dbReference type="InterPro" id="IPR003594">
    <property type="entry name" value="HATPase_dom"/>
</dbReference>
<dbReference type="GO" id="GO:0000155">
    <property type="term" value="F:phosphorelay sensor kinase activity"/>
    <property type="evidence" value="ECO:0007669"/>
    <property type="project" value="InterPro"/>
</dbReference>
<keyword evidence="3" id="KW-0597">Phosphoprotein</keyword>
<dbReference type="SMART" id="SM00388">
    <property type="entry name" value="HisKA"/>
    <property type="match status" value="1"/>
</dbReference>
<dbReference type="Gene3D" id="1.10.287.130">
    <property type="match status" value="1"/>
</dbReference>
<evidence type="ECO:0000256" key="3">
    <source>
        <dbReference type="ARBA" id="ARBA00022553"/>
    </source>
</evidence>
<evidence type="ECO:0000313" key="12">
    <source>
        <dbReference type="EMBL" id="ACR78738.1"/>
    </source>
</evidence>
<dbReference type="EC" id="2.7.13.3" evidence="2"/>
<dbReference type="STRING" id="521045.Kole_0009"/>
<dbReference type="SUPFAM" id="SSF55874">
    <property type="entry name" value="ATPase domain of HSP90 chaperone/DNA topoisomerase II/histidine kinase"/>
    <property type="match status" value="1"/>
</dbReference>
<dbReference type="Gene3D" id="3.30.565.10">
    <property type="entry name" value="Histidine kinase-like ATPase, C-terminal domain"/>
    <property type="match status" value="1"/>
</dbReference>
<protein>
    <recommendedName>
        <fullName evidence="2">histidine kinase</fullName>
        <ecNumber evidence="2">2.7.13.3</ecNumber>
    </recommendedName>
</protein>
<dbReference type="Pfam" id="PF02518">
    <property type="entry name" value="HATPase_c"/>
    <property type="match status" value="1"/>
</dbReference>
<dbReference type="eggNOG" id="COG2203">
    <property type="taxonomic scope" value="Bacteria"/>
</dbReference>
<evidence type="ECO:0000256" key="7">
    <source>
        <dbReference type="ARBA" id="ARBA00022840"/>
    </source>
</evidence>
<dbReference type="eggNOG" id="COG5000">
    <property type="taxonomic scope" value="Bacteria"/>
</dbReference>
<reference evidence="12 13" key="2">
    <citation type="journal article" date="2011" name="J. Bacteriol.">
        <title>Genome Sequence of Kosmotoga olearia Strain TBF 19.5.1, a Thermophilic Bacterium with a Wide Growth Temperature Range, Isolated from the Troll B Oil Platform in the North Sea.</title>
        <authorList>
            <person name="Swithers K.S."/>
            <person name="Dipippo J.L."/>
            <person name="Bruce D.C."/>
            <person name="Detter C."/>
            <person name="Tapia R."/>
            <person name="Han S."/>
            <person name="Goodwin L.A."/>
            <person name="Han J."/>
            <person name="Woyke T."/>
            <person name="Pitluck S."/>
            <person name="Pennacchio L."/>
            <person name="Nolan M."/>
            <person name="Mikhailova N."/>
            <person name="Land M.L."/>
            <person name="Nesbo C.L."/>
            <person name="Gogarten J.P."/>
            <person name="Noll K.M."/>
        </authorList>
    </citation>
    <scope>NUCLEOTIDE SEQUENCE [LARGE SCALE GENOMIC DNA]</scope>
    <source>
        <strain evidence="13">ATCC BAA-1733 / DSM 21960 / TBF 19.5.1</strain>
    </source>
</reference>
<dbReference type="AlphaFoldDB" id="C5CH99"/>
<organism evidence="12 13">
    <name type="scientific">Kosmotoga olearia (strain ATCC BAA-1733 / DSM 21960 / TBF 19.5.1)</name>
    <dbReference type="NCBI Taxonomy" id="521045"/>
    <lineage>
        <taxon>Bacteria</taxon>
        <taxon>Thermotogati</taxon>
        <taxon>Thermotogota</taxon>
        <taxon>Thermotogae</taxon>
        <taxon>Kosmotogales</taxon>
        <taxon>Kosmotogaceae</taxon>
        <taxon>Kosmotoga</taxon>
    </lineage>
</organism>
<dbReference type="OrthoDB" id="9759607at2"/>
<dbReference type="SUPFAM" id="SSF55781">
    <property type="entry name" value="GAF domain-like"/>
    <property type="match status" value="2"/>
</dbReference>
<sequence length="899" mass="103598">MSSRLREYLAKLQNLIRKLDEVCSSDFSVFVFEKYKKRLKEFNPGRDYYVMDFPEVQELLNTKKAISKQVKLRKGDRFESKEGIFVPLIKDELIGAVAVWDTNFQLTDAFLEAVSKITDMIFLLSAVSSGAEATRRLELVKELTDVFESTYNESELLHKTIGITRKMVKARYGFYCRKFGEVFAIDSASCDVCEKEFENWSFKFSEDLLLKLGEGKVFISPKTAGEYLSIFPEDFEVRSFILVPLDVEDKIEGLIIITDRESEEAEFRPHRYLDEEDLEMVQDISNRLTVAISRIRLMETLEKEVEELNKLKKINEDLIDLQRNQLLKMSAVHKIAQSIRRPLKKDRIIKIVLLGITSSAGLNFDRAIFLEKDQTSPFIIPRYTITREIEYELSRDIPLSGIYGNFSQYLLEASNYELPYFSNFSDTRRISYSGNLLLERVVLRRKALHITPEMWKHRYEELFQLRTIIDSDDFVLIPIAGEQSVQGMLVVDNSLSGRPILSSDLEILGLLADSCGLALELSNNYERLLEMTRSLERERNLSDYYRNFVSNILQSLESSIIVCDRDGKITEMNRRAEELFGLSREKCLGVPLKTVCDQLSELHSLIAEVLKVGETVTLSDHRLEDFNDRIFDIRITPLVNKRSEEIIGIILSLDDVTERFNLEKELRFREKMAALGEMSAKVAHEIRNPITIISGFTRRIARTRDREKIQQYVEILNRELERLETIVNDVLDYSRRAKKKENIESVNALELCQEIANGFKDLAKKKGISLIVEGDEETVFVGNKNRMKQVIINLVQNAIEASEDNGIVKIEVEFAQENVRISVWNKGKEIPPEILRRVFEPFFTTKTFGTGLGLSICKRIVEEHGGNITAQSDSNGTIFVVSLPSRRYANGDEKNNDRR</sequence>
<keyword evidence="4" id="KW-0808">Transferase</keyword>
<name>C5CH99_KOSOT</name>
<dbReference type="InterPro" id="IPR036097">
    <property type="entry name" value="HisK_dim/P_sf"/>
</dbReference>
<dbReference type="GO" id="GO:0005524">
    <property type="term" value="F:ATP binding"/>
    <property type="evidence" value="ECO:0007669"/>
    <property type="project" value="UniProtKB-KW"/>
</dbReference>
<evidence type="ECO:0000259" key="11">
    <source>
        <dbReference type="PROSITE" id="PS50112"/>
    </source>
</evidence>
<dbReference type="PROSITE" id="PS50109">
    <property type="entry name" value="HIS_KIN"/>
    <property type="match status" value="1"/>
</dbReference>
<dbReference type="SUPFAM" id="SSF47384">
    <property type="entry name" value="Homodimeric domain of signal transducing histidine kinase"/>
    <property type="match status" value="1"/>
</dbReference>
<dbReference type="PRINTS" id="PR00344">
    <property type="entry name" value="BCTRLSENSOR"/>
</dbReference>
<dbReference type="SMART" id="SM00091">
    <property type="entry name" value="PAS"/>
    <property type="match status" value="1"/>
</dbReference>
<dbReference type="InterPro" id="IPR036890">
    <property type="entry name" value="HATPase_C_sf"/>
</dbReference>
<feature type="coiled-coil region" evidence="9">
    <location>
        <begin position="294"/>
        <end position="324"/>
    </location>
</feature>
<dbReference type="SMART" id="SM00065">
    <property type="entry name" value="GAF"/>
    <property type="match status" value="2"/>
</dbReference>
<dbReference type="Proteomes" id="UP000002382">
    <property type="component" value="Chromosome"/>
</dbReference>
<keyword evidence="8" id="KW-0902">Two-component regulatory system</keyword>
<dbReference type="PANTHER" id="PTHR43065">
    <property type="entry name" value="SENSOR HISTIDINE KINASE"/>
    <property type="match status" value="1"/>
</dbReference>
<evidence type="ECO:0000256" key="5">
    <source>
        <dbReference type="ARBA" id="ARBA00022741"/>
    </source>
</evidence>
<dbReference type="InterPro" id="IPR005467">
    <property type="entry name" value="His_kinase_dom"/>
</dbReference>
<evidence type="ECO:0000256" key="4">
    <source>
        <dbReference type="ARBA" id="ARBA00022679"/>
    </source>
</evidence>
<dbReference type="PANTHER" id="PTHR43065:SF10">
    <property type="entry name" value="PEROXIDE STRESS-ACTIVATED HISTIDINE KINASE MAK3"/>
    <property type="match status" value="1"/>
</dbReference>
<dbReference type="CDD" id="cd00075">
    <property type="entry name" value="HATPase"/>
    <property type="match status" value="1"/>
</dbReference>
<dbReference type="InterPro" id="IPR000014">
    <property type="entry name" value="PAS"/>
</dbReference>
<dbReference type="InterPro" id="IPR035965">
    <property type="entry name" value="PAS-like_dom_sf"/>
</dbReference>
<dbReference type="RefSeq" id="WP_012744526.1">
    <property type="nucleotide sequence ID" value="NC_012785.1"/>
</dbReference>
<reference evidence="12 13" key="1">
    <citation type="submission" date="2009-06" db="EMBL/GenBank/DDBJ databases">
        <title>Complete sequence of Thermotogales bacterium TBF 19.5.1.</title>
        <authorList>
            <consortium name="US DOE Joint Genome Institute"/>
            <person name="Lucas S."/>
            <person name="Copeland A."/>
            <person name="Lapidus A."/>
            <person name="Glavina del Rio T."/>
            <person name="Tice H."/>
            <person name="Bruce D."/>
            <person name="Goodwin L."/>
            <person name="Pitluck S."/>
            <person name="Chertkov O."/>
            <person name="Brettin T."/>
            <person name="Detter J.C."/>
            <person name="Han C."/>
            <person name="Schmutz J."/>
            <person name="Larimer F."/>
            <person name="Land M."/>
            <person name="Hauser L."/>
            <person name="Kyrpides N."/>
            <person name="Ovchinnikova G."/>
            <person name="Noll K."/>
        </authorList>
    </citation>
    <scope>NUCLEOTIDE SEQUENCE [LARGE SCALE GENOMIC DNA]</scope>
    <source>
        <strain evidence="13">ATCC BAA-1733 / DSM 21960 / TBF 19.5.1</strain>
    </source>
</reference>
<dbReference type="HOGENOM" id="CLU_322055_0_0_0"/>
<keyword evidence="5" id="KW-0547">Nucleotide-binding</keyword>
<keyword evidence="6 12" id="KW-0418">Kinase</keyword>
<evidence type="ECO:0000259" key="10">
    <source>
        <dbReference type="PROSITE" id="PS50109"/>
    </source>
</evidence>
<keyword evidence="9" id="KW-0175">Coiled coil</keyword>
<evidence type="ECO:0000256" key="8">
    <source>
        <dbReference type="ARBA" id="ARBA00023012"/>
    </source>
</evidence>
<dbReference type="EMBL" id="CP001634">
    <property type="protein sequence ID" value="ACR78738.1"/>
    <property type="molecule type" value="Genomic_DNA"/>
</dbReference>
<dbReference type="InterPro" id="IPR003661">
    <property type="entry name" value="HisK_dim/P_dom"/>
</dbReference>
<dbReference type="CDD" id="cd00130">
    <property type="entry name" value="PAS"/>
    <property type="match status" value="1"/>
</dbReference>
<evidence type="ECO:0000256" key="6">
    <source>
        <dbReference type="ARBA" id="ARBA00022777"/>
    </source>
</evidence>
<dbReference type="Pfam" id="PF00512">
    <property type="entry name" value="HisKA"/>
    <property type="match status" value="1"/>
</dbReference>
<keyword evidence="7" id="KW-0067">ATP-binding</keyword>
<comment type="catalytic activity">
    <reaction evidence="1">
        <text>ATP + protein L-histidine = ADP + protein N-phospho-L-histidine.</text>
        <dbReference type="EC" id="2.7.13.3"/>
    </reaction>
</comment>
<dbReference type="SUPFAM" id="SSF55785">
    <property type="entry name" value="PYP-like sensor domain (PAS domain)"/>
    <property type="match status" value="1"/>
</dbReference>
<dbReference type="InterPro" id="IPR029016">
    <property type="entry name" value="GAF-like_dom_sf"/>
</dbReference>
<evidence type="ECO:0000256" key="9">
    <source>
        <dbReference type="SAM" id="Coils"/>
    </source>
</evidence>
<dbReference type="KEGG" id="kol:Kole_0009"/>
<dbReference type="InterPro" id="IPR013656">
    <property type="entry name" value="PAS_4"/>
</dbReference>
<dbReference type="CDD" id="cd00082">
    <property type="entry name" value="HisKA"/>
    <property type="match status" value="1"/>
</dbReference>
<gene>
    <name evidence="12" type="ordered locus">Kole_0009</name>
</gene>
<dbReference type="InterPro" id="IPR004358">
    <property type="entry name" value="Sig_transdc_His_kin-like_C"/>
</dbReference>
<dbReference type="InterPro" id="IPR003018">
    <property type="entry name" value="GAF"/>
</dbReference>
<dbReference type="SMART" id="SM00387">
    <property type="entry name" value="HATPase_c"/>
    <property type="match status" value="1"/>
</dbReference>
<proteinExistence type="predicted"/>
<dbReference type="PROSITE" id="PS50112">
    <property type="entry name" value="PAS"/>
    <property type="match status" value="1"/>
</dbReference>
<dbReference type="Pfam" id="PF08448">
    <property type="entry name" value="PAS_4"/>
    <property type="match status" value="1"/>
</dbReference>
<feature type="domain" description="Histidine kinase" evidence="10">
    <location>
        <begin position="681"/>
        <end position="887"/>
    </location>
</feature>
<dbReference type="Gene3D" id="3.30.450.20">
    <property type="entry name" value="PAS domain"/>
    <property type="match status" value="1"/>
</dbReference>
<accession>C5CH99</accession>